<evidence type="ECO:0000256" key="6">
    <source>
        <dbReference type="ARBA" id="ARBA00022692"/>
    </source>
</evidence>
<keyword evidence="12" id="KW-0472">Membrane</keyword>
<keyword evidence="15" id="KW-1185">Reference proteome</keyword>
<gene>
    <name evidence="14" type="ORF">DFH07DRAFT_1066350</name>
</gene>
<evidence type="ECO:0000256" key="2">
    <source>
        <dbReference type="ARBA" id="ARBA00004370"/>
    </source>
</evidence>
<dbReference type="PRINTS" id="PR00463">
    <property type="entry name" value="EP450I"/>
</dbReference>
<dbReference type="GO" id="GO:0016705">
    <property type="term" value="F:oxidoreductase activity, acting on paired donors, with incorporation or reduction of molecular oxygen"/>
    <property type="evidence" value="ECO:0007669"/>
    <property type="project" value="InterPro"/>
</dbReference>
<keyword evidence="9" id="KW-0560">Oxidoreductase</keyword>
<dbReference type="InterPro" id="IPR036396">
    <property type="entry name" value="Cyt_P450_sf"/>
</dbReference>
<dbReference type="GO" id="GO:0016020">
    <property type="term" value="C:membrane"/>
    <property type="evidence" value="ECO:0007669"/>
    <property type="project" value="UniProtKB-SubCell"/>
</dbReference>
<dbReference type="InterPro" id="IPR050121">
    <property type="entry name" value="Cytochrome_P450_monoxygenase"/>
</dbReference>
<dbReference type="GO" id="GO:0004497">
    <property type="term" value="F:monooxygenase activity"/>
    <property type="evidence" value="ECO:0007669"/>
    <property type="project" value="UniProtKB-KW"/>
</dbReference>
<evidence type="ECO:0000256" key="3">
    <source>
        <dbReference type="ARBA" id="ARBA00004721"/>
    </source>
</evidence>
<dbReference type="EMBL" id="JARJLG010000203">
    <property type="protein sequence ID" value="KAJ7728688.1"/>
    <property type="molecule type" value="Genomic_DNA"/>
</dbReference>
<organism evidence="14 15">
    <name type="scientific">Mycena maculata</name>
    <dbReference type="NCBI Taxonomy" id="230809"/>
    <lineage>
        <taxon>Eukaryota</taxon>
        <taxon>Fungi</taxon>
        <taxon>Dikarya</taxon>
        <taxon>Basidiomycota</taxon>
        <taxon>Agaricomycotina</taxon>
        <taxon>Agaricomycetes</taxon>
        <taxon>Agaricomycetidae</taxon>
        <taxon>Agaricales</taxon>
        <taxon>Marasmiineae</taxon>
        <taxon>Mycenaceae</taxon>
        <taxon>Mycena</taxon>
    </lineage>
</organism>
<dbReference type="Pfam" id="PF00067">
    <property type="entry name" value="p450"/>
    <property type="match status" value="1"/>
</dbReference>
<keyword evidence="8" id="KW-1133">Transmembrane helix</keyword>
<dbReference type="PRINTS" id="PR00385">
    <property type="entry name" value="P450"/>
</dbReference>
<dbReference type="GO" id="GO:0005506">
    <property type="term" value="F:iron ion binding"/>
    <property type="evidence" value="ECO:0007669"/>
    <property type="project" value="InterPro"/>
</dbReference>
<keyword evidence="6" id="KW-0812">Transmembrane</keyword>
<comment type="pathway">
    <text evidence="3">Secondary metabolite biosynthesis; terpenoid biosynthesis.</text>
</comment>
<evidence type="ECO:0000256" key="12">
    <source>
        <dbReference type="ARBA" id="ARBA00023136"/>
    </source>
</evidence>
<sequence>MSSIYHLGAPGALLFTSRILGLSRELAQSPEDLSDIYEEWSARYGPAYEVPLAFGRNKIVITDPKALAHFYQSERSVYVKTENDKLFIDKIFGRRIVWAEGDVHKQSGLRKALTPAFSNAAIRRLTSVFYDSTYKLKTLWDAMLETTSDGDIIEVQEWMNRIALDSIGIAGFSHDFHYLEGQTSAVTAAFQGLQITEASFLSKLMFVLSLTFPFLMNIPTPRMRLFWKLRRSLNAIAQRLYTNTRNDKEGNVAEELTDQSVIGLLLKAEGPELSMTQEEVVAQVNVLLLAGYESTSVALTWALIELAKHPEIQDELRKELARFGSGDPTWDQLVSELPFLDAVVLEVLRVHPSIPETLREAIRDDIIPLGTPVVTLSGETISSIAVLAPIRCINRSEALWGPDAKEFKPERWAEVKKEMKLPAKDLQGHHHLLTFIDGPRTCLGKLFALAEVKATLSVLVQNFVFEFPDGSETKLETLLAIVPRPKVVGQTGAKVPLKVRREE</sequence>
<evidence type="ECO:0000313" key="14">
    <source>
        <dbReference type="EMBL" id="KAJ7728688.1"/>
    </source>
</evidence>
<dbReference type="Gene3D" id="1.10.630.10">
    <property type="entry name" value="Cytochrome P450"/>
    <property type="match status" value="1"/>
</dbReference>
<protein>
    <submittedName>
        <fullName evidence="14">Cytochrome P450</fullName>
    </submittedName>
</protein>
<proteinExistence type="inferred from homology"/>
<dbReference type="AlphaFoldDB" id="A0AAD7HWF1"/>
<dbReference type="GO" id="GO:0020037">
    <property type="term" value="F:heme binding"/>
    <property type="evidence" value="ECO:0007669"/>
    <property type="project" value="InterPro"/>
</dbReference>
<dbReference type="PANTHER" id="PTHR24305:SF166">
    <property type="entry name" value="CYTOCHROME P450 12A4, MITOCHONDRIAL-RELATED"/>
    <property type="match status" value="1"/>
</dbReference>
<dbReference type="Proteomes" id="UP001215280">
    <property type="component" value="Unassembled WGS sequence"/>
</dbReference>
<name>A0AAD7HWF1_9AGAR</name>
<comment type="subcellular location">
    <subcellularLocation>
        <location evidence="2">Membrane</location>
    </subcellularLocation>
</comment>
<accession>A0AAD7HWF1</accession>
<evidence type="ECO:0000256" key="9">
    <source>
        <dbReference type="ARBA" id="ARBA00023002"/>
    </source>
</evidence>
<dbReference type="PANTHER" id="PTHR24305">
    <property type="entry name" value="CYTOCHROME P450"/>
    <property type="match status" value="1"/>
</dbReference>
<evidence type="ECO:0000313" key="15">
    <source>
        <dbReference type="Proteomes" id="UP001215280"/>
    </source>
</evidence>
<dbReference type="InterPro" id="IPR002401">
    <property type="entry name" value="Cyt_P450_E_grp-I"/>
</dbReference>
<dbReference type="SUPFAM" id="SSF48264">
    <property type="entry name" value="Cytochrome P450"/>
    <property type="match status" value="1"/>
</dbReference>
<reference evidence="14" key="1">
    <citation type="submission" date="2023-03" db="EMBL/GenBank/DDBJ databases">
        <title>Massive genome expansion in bonnet fungi (Mycena s.s.) driven by repeated elements and novel gene families across ecological guilds.</title>
        <authorList>
            <consortium name="Lawrence Berkeley National Laboratory"/>
            <person name="Harder C.B."/>
            <person name="Miyauchi S."/>
            <person name="Viragh M."/>
            <person name="Kuo A."/>
            <person name="Thoen E."/>
            <person name="Andreopoulos B."/>
            <person name="Lu D."/>
            <person name="Skrede I."/>
            <person name="Drula E."/>
            <person name="Henrissat B."/>
            <person name="Morin E."/>
            <person name="Kohler A."/>
            <person name="Barry K."/>
            <person name="LaButti K."/>
            <person name="Morin E."/>
            <person name="Salamov A."/>
            <person name="Lipzen A."/>
            <person name="Mereny Z."/>
            <person name="Hegedus B."/>
            <person name="Baldrian P."/>
            <person name="Stursova M."/>
            <person name="Weitz H."/>
            <person name="Taylor A."/>
            <person name="Grigoriev I.V."/>
            <person name="Nagy L.G."/>
            <person name="Martin F."/>
            <person name="Kauserud H."/>
        </authorList>
    </citation>
    <scope>NUCLEOTIDE SEQUENCE</scope>
    <source>
        <strain evidence="14">CBHHK188m</strain>
    </source>
</reference>
<comment type="cofactor">
    <cofactor evidence="1 13">
        <name>heme</name>
        <dbReference type="ChEBI" id="CHEBI:30413"/>
    </cofactor>
</comment>
<evidence type="ECO:0000256" key="13">
    <source>
        <dbReference type="PIRSR" id="PIRSR602401-1"/>
    </source>
</evidence>
<keyword evidence="11" id="KW-0503">Monooxygenase</keyword>
<keyword evidence="10 13" id="KW-0408">Iron</keyword>
<dbReference type="InterPro" id="IPR001128">
    <property type="entry name" value="Cyt_P450"/>
</dbReference>
<evidence type="ECO:0000256" key="8">
    <source>
        <dbReference type="ARBA" id="ARBA00022989"/>
    </source>
</evidence>
<comment type="caution">
    <text evidence="14">The sequence shown here is derived from an EMBL/GenBank/DDBJ whole genome shotgun (WGS) entry which is preliminary data.</text>
</comment>
<evidence type="ECO:0000256" key="10">
    <source>
        <dbReference type="ARBA" id="ARBA00023004"/>
    </source>
</evidence>
<evidence type="ECO:0000256" key="1">
    <source>
        <dbReference type="ARBA" id="ARBA00001971"/>
    </source>
</evidence>
<keyword evidence="5 13" id="KW-0349">Heme</keyword>
<feature type="binding site" description="axial binding residue" evidence="13">
    <location>
        <position position="442"/>
    </location>
    <ligand>
        <name>heme</name>
        <dbReference type="ChEBI" id="CHEBI:30413"/>
    </ligand>
    <ligandPart>
        <name>Fe</name>
        <dbReference type="ChEBI" id="CHEBI:18248"/>
    </ligandPart>
</feature>
<evidence type="ECO:0000256" key="11">
    <source>
        <dbReference type="ARBA" id="ARBA00023033"/>
    </source>
</evidence>
<evidence type="ECO:0000256" key="4">
    <source>
        <dbReference type="ARBA" id="ARBA00010617"/>
    </source>
</evidence>
<evidence type="ECO:0000256" key="7">
    <source>
        <dbReference type="ARBA" id="ARBA00022723"/>
    </source>
</evidence>
<evidence type="ECO:0000256" key="5">
    <source>
        <dbReference type="ARBA" id="ARBA00022617"/>
    </source>
</evidence>
<keyword evidence="7 13" id="KW-0479">Metal-binding</keyword>
<comment type="similarity">
    <text evidence="4">Belongs to the cytochrome P450 family.</text>
</comment>